<name>A0A1I0KFV2_9FIRM</name>
<accession>A0A1I0KFV2</accession>
<organism evidence="1 2">
    <name type="scientific">Enterocloster lavalensis</name>
    <dbReference type="NCBI Taxonomy" id="460384"/>
    <lineage>
        <taxon>Bacteria</taxon>
        <taxon>Bacillati</taxon>
        <taxon>Bacillota</taxon>
        <taxon>Clostridia</taxon>
        <taxon>Lachnospirales</taxon>
        <taxon>Lachnospiraceae</taxon>
        <taxon>Enterocloster</taxon>
    </lineage>
</organism>
<proteinExistence type="predicted"/>
<reference evidence="2" key="1">
    <citation type="submission" date="2016-10" db="EMBL/GenBank/DDBJ databases">
        <authorList>
            <person name="Varghese N."/>
            <person name="Submissions S."/>
        </authorList>
    </citation>
    <scope>NUCLEOTIDE SEQUENCE [LARGE SCALE GENOMIC DNA]</scope>
    <source>
        <strain evidence="2">NLAE-zl-G277</strain>
    </source>
</reference>
<sequence>MLVWNITIKETKPMKINRWKQSYKNLKLAQKMLLIYLVLLGVCLVLCLTALRVSFNIYDNKVQFTRDYTG</sequence>
<dbReference type="AlphaFoldDB" id="A0A1I0KFV2"/>
<protein>
    <submittedName>
        <fullName evidence="1">Uncharacterized protein</fullName>
    </submittedName>
</protein>
<evidence type="ECO:0000313" key="1">
    <source>
        <dbReference type="EMBL" id="SEU22663.1"/>
    </source>
</evidence>
<keyword evidence="2" id="KW-1185">Reference proteome</keyword>
<dbReference type="STRING" id="460384.SAMN05216313_1729"/>
<dbReference type="Proteomes" id="UP000198508">
    <property type="component" value="Unassembled WGS sequence"/>
</dbReference>
<evidence type="ECO:0000313" key="2">
    <source>
        <dbReference type="Proteomes" id="UP000198508"/>
    </source>
</evidence>
<dbReference type="EMBL" id="FOIM01000072">
    <property type="protein sequence ID" value="SEU22663.1"/>
    <property type="molecule type" value="Genomic_DNA"/>
</dbReference>
<gene>
    <name evidence="1" type="ORF">SAMN05216313_1729</name>
</gene>